<dbReference type="PANTHER" id="PTHR31306:SF10">
    <property type="entry name" value="ALPHA-1,6-MANNOSYLTRANSFERASE MNN11-RELATED"/>
    <property type="match status" value="1"/>
</dbReference>
<organism evidence="6 7">
    <name type="scientific">Thielaviopsis punctulata</name>
    <dbReference type="NCBI Taxonomy" id="72032"/>
    <lineage>
        <taxon>Eukaryota</taxon>
        <taxon>Fungi</taxon>
        <taxon>Dikarya</taxon>
        <taxon>Ascomycota</taxon>
        <taxon>Pezizomycotina</taxon>
        <taxon>Sordariomycetes</taxon>
        <taxon>Hypocreomycetidae</taxon>
        <taxon>Microascales</taxon>
        <taxon>Ceratocystidaceae</taxon>
        <taxon>Thielaviopsis</taxon>
    </lineage>
</organism>
<evidence type="ECO:0000256" key="3">
    <source>
        <dbReference type="ARBA" id="ARBA00022679"/>
    </source>
</evidence>
<evidence type="ECO:0000313" key="6">
    <source>
        <dbReference type="EMBL" id="KKA26275.1"/>
    </source>
</evidence>
<evidence type="ECO:0000256" key="1">
    <source>
        <dbReference type="ARBA" id="ARBA00005664"/>
    </source>
</evidence>
<dbReference type="InterPro" id="IPR029044">
    <property type="entry name" value="Nucleotide-diphossugar_trans"/>
</dbReference>
<evidence type="ECO:0000256" key="2">
    <source>
        <dbReference type="ARBA" id="ARBA00022676"/>
    </source>
</evidence>
<evidence type="ECO:0000256" key="5">
    <source>
        <dbReference type="SAM" id="Phobius"/>
    </source>
</evidence>
<feature type="transmembrane region" description="Helical" evidence="5">
    <location>
        <begin position="30"/>
        <end position="48"/>
    </location>
</feature>
<keyword evidence="5" id="KW-0812">Transmembrane</keyword>
<evidence type="ECO:0000313" key="7">
    <source>
        <dbReference type="Proteomes" id="UP000033483"/>
    </source>
</evidence>
<dbReference type="Pfam" id="PF05637">
    <property type="entry name" value="Glyco_transf_34"/>
    <property type="match status" value="1"/>
</dbReference>
<name>A0A0F4Z7H4_9PEZI</name>
<keyword evidence="5" id="KW-1133">Transmembrane helix</keyword>
<dbReference type="InterPro" id="IPR008630">
    <property type="entry name" value="Glyco_trans_34"/>
</dbReference>
<dbReference type="FunFam" id="3.90.550.10:FF:000149">
    <property type="entry name" value="Alpha-1,6-mannosyltransferase subunit"/>
    <property type="match status" value="1"/>
</dbReference>
<reference evidence="6 7" key="1">
    <citation type="submission" date="2015-03" db="EMBL/GenBank/DDBJ databases">
        <authorList>
            <person name="Radwan O."/>
            <person name="Al-Naeli F.A."/>
            <person name="Rendon G.A."/>
            <person name="Fields C."/>
        </authorList>
    </citation>
    <scope>NUCLEOTIDE SEQUENCE [LARGE SCALE GENOMIC DNA]</scope>
    <source>
        <strain evidence="6">CR-DP1</strain>
    </source>
</reference>
<dbReference type="GO" id="GO:0000136">
    <property type="term" value="C:mannan polymerase complex"/>
    <property type="evidence" value="ECO:0007669"/>
    <property type="project" value="TreeGrafter"/>
</dbReference>
<dbReference type="OrthoDB" id="205108at2759"/>
<evidence type="ECO:0000256" key="4">
    <source>
        <dbReference type="SAM" id="MobiDB-lite"/>
    </source>
</evidence>
<dbReference type="GO" id="GO:0000009">
    <property type="term" value="F:alpha-1,6-mannosyltransferase activity"/>
    <property type="evidence" value="ECO:0007669"/>
    <property type="project" value="TreeGrafter"/>
</dbReference>
<keyword evidence="7" id="KW-1185">Reference proteome</keyword>
<dbReference type="EMBL" id="LAEV01002237">
    <property type="protein sequence ID" value="KKA26275.1"/>
    <property type="molecule type" value="Genomic_DNA"/>
</dbReference>
<comment type="similarity">
    <text evidence="1">Belongs to the glycosyltransferase 34 family.</text>
</comment>
<protein>
    <submittedName>
        <fullName evidence="6">Uncharacterized protein</fullName>
    </submittedName>
</protein>
<dbReference type="PANTHER" id="PTHR31306">
    <property type="entry name" value="ALPHA-1,6-MANNOSYLTRANSFERASE MNN11-RELATED"/>
    <property type="match status" value="1"/>
</dbReference>
<keyword evidence="3" id="KW-0808">Transferase</keyword>
<comment type="caution">
    <text evidence="6">The sequence shown here is derived from an EMBL/GenBank/DDBJ whole genome shotgun (WGS) entry which is preliminary data.</text>
</comment>
<dbReference type="AlphaFoldDB" id="A0A0F4Z7H4"/>
<accession>A0A0F4Z7H4</accession>
<proteinExistence type="inferred from homology"/>
<keyword evidence="2" id="KW-0328">Glycosyltransferase</keyword>
<sequence length="316" mass="36231">MHYAYPARKSSNPPPFKPRRSKMPAFGRKQVKVVGIFMFTIFFFWYMLSGNSNASHRPKPRVVKGEPPVVVVTAFDPSGHSHDYIKQIEENRLAYAKKNGYGTFFAKAGDYELNGAPMSWTKVVAVRHAMSKYPEAKFFWYLDQNSFIMDPTVKPERDLLTNAKLDKTIIREHSIVPPDGIIKTFGHLRGEDIDLAITQDERGVTASSFVVRNGDWAKFFLDTWFDPLYRSYNFQRADTHALEHIIQWHPTILSRLGLIPQRSINSYHQANNGGQFQEGDFVVHINECTATGEHSCAAQAVPFIRKWRQNFGLKET</sequence>
<keyword evidence="5" id="KW-0472">Membrane</keyword>
<gene>
    <name evidence="6" type="ORF">TD95_000009</name>
</gene>
<dbReference type="GO" id="GO:0006487">
    <property type="term" value="P:protein N-linked glycosylation"/>
    <property type="evidence" value="ECO:0007669"/>
    <property type="project" value="TreeGrafter"/>
</dbReference>
<feature type="region of interest" description="Disordered" evidence="4">
    <location>
        <begin position="1"/>
        <end position="22"/>
    </location>
</feature>
<dbReference type="Proteomes" id="UP000033483">
    <property type="component" value="Unassembled WGS sequence"/>
</dbReference>
<dbReference type="Gene3D" id="3.90.550.10">
    <property type="entry name" value="Spore Coat Polysaccharide Biosynthesis Protein SpsA, Chain A"/>
    <property type="match status" value="1"/>
</dbReference>